<keyword evidence="2 8" id="KW-0963">Cytoplasm</keyword>
<evidence type="ECO:0000256" key="3">
    <source>
        <dbReference type="ARBA" id="ARBA00022598"/>
    </source>
</evidence>
<dbReference type="SMART" id="SM00977">
    <property type="entry name" value="TilS_C"/>
    <property type="match status" value="1"/>
</dbReference>
<proteinExistence type="inferred from homology"/>
<dbReference type="STRING" id="1903952.BIT28_17590"/>
<gene>
    <name evidence="8" type="primary">tilS</name>
    <name evidence="10" type="ORF">BIT28_17590</name>
</gene>
<comment type="similarity">
    <text evidence="8">Belongs to the tRNA(Ile)-lysidine synthase family.</text>
</comment>
<dbReference type="InterPro" id="IPR011063">
    <property type="entry name" value="TilS/TtcA_N"/>
</dbReference>
<dbReference type="PANTHER" id="PTHR43033">
    <property type="entry name" value="TRNA(ILE)-LYSIDINE SYNTHASE-RELATED"/>
    <property type="match status" value="1"/>
</dbReference>
<dbReference type="SUPFAM" id="SSF82829">
    <property type="entry name" value="MesJ substrate recognition domain-like"/>
    <property type="match status" value="1"/>
</dbReference>
<evidence type="ECO:0000313" key="10">
    <source>
        <dbReference type="EMBL" id="OLQ79513.1"/>
    </source>
</evidence>
<dbReference type="SUPFAM" id="SSF52402">
    <property type="entry name" value="Adenine nucleotide alpha hydrolases-like"/>
    <property type="match status" value="1"/>
</dbReference>
<dbReference type="Proteomes" id="UP000186905">
    <property type="component" value="Unassembled WGS sequence"/>
</dbReference>
<evidence type="ECO:0000256" key="2">
    <source>
        <dbReference type="ARBA" id="ARBA00022490"/>
    </source>
</evidence>
<comment type="subcellular location">
    <subcellularLocation>
        <location evidence="1 8">Cytoplasm</location>
    </subcellularLocation>
</comment>
<keyword evidence="5 8" id="KW-0547">Nucleotide-binding</keyword>
<comment type="domain">
    <text evidence="8">The N-terminal region contains the highly conserved SGGXDS motif, predicted to be a P-loop motif involved in ATP binding.</text>
</comment>
<dbReference type="PANTHER" id="PTHR43033:SF1">
    <property type="entry name" value="TRNA(ILE)-LYSIDINE SYNTHASE-RELATED"/>
    <property type="match status" value="1"/>
</dbReference>
<dbReference type="GO" id="GO:0032267">
    <property type="term" value="F:tRNA(Ile)-lysidine synthase activity"/>
    <property type="evidence" value="ECO:0007669"/>
    <property type="project" value="UniProtKB-EC"/>
</dbReference>
<evidence type="ECO:0000313" key="11">
    <source>
        <dbReference type="Proteomes" id="UP000186905"/>
    </source>
</evidence>
<sequence>MLYSRLANSLQAYCDSPQHFVLALSGGLDSRVLLRLMGQYLHLNPQHECLAVHVHHGLSQNADVWSQRCLEWARQEGIECCVERVELTLGSRVSVEQQAREQRYQALRKHIRPGGILLTAQHADDQLETVLLALKRGSGPAGLAAMASSTPFADGLHLRPLLSSSRAEIECYGQQHQLEWVEDESNQDTRYDRNFLRHEVTPQLIRRWSGIRKAVARSAELCGEQDALLQELLYEKLQQALGADQSLSVAALGSERVGKQLIRQWLGLFNVLMPSKVQLDQIWQTVVQAKADANPQLCWQQVQVRRFRQRLYLVEQWPDIQDWQQECQLDQPSRLPQNLGSLTVRKTTGGQLRLPKEGEVLSIRFDPEGIEVKPVGRVGKRKLKKLFQEYGVPSWNRRRTPLIYYGDQLAAVAGLFVVEAFSGQDCDLEWHNDASDVQC</sequence>
<dbReference type="GO" id="GO:0005524">
    <property type="term" value="F:ATP binding"/>
    <property type="evidence" value="ECO:0007669"/>
    <property type="project" value="UniProtKB-UniRule"/>
</dbReference>
<dbReference type="EMBL" id="MJIL01000050">
    <property type="protein sequence ID" value="OLQ79513.1"/>
    <property type="molecule type" value="Genomic_DNA"/>
</dbReference>
<dbReference type="GO" id="GO:0005737">
    <property type="term" value="C:cytoplasm"/>
    <property type="evidence" value="ECO:0007669"/>
    <property type="project" value="UniProtKB-SubCell"/>
</dbReference>
<dbReference type="SUPFAM" id="SSF56037">
    <property type="entry name" value="PheT/TilS domain"/>
    <property type="match status" value="1"/>
</dbReference>
<keyword evidence="6 8" id="KW-0067">ATP-binding</keyword>
<dbReference type="Gene3D" id="3.40.50.620">
    <property type="entry name" value="HUPs"/>
    <property type="match status" value="1"/>
</dbReference>
<dbReference type="Pfam" id="PF09179">
    <property type="entry name" value="TilS"/>
    <property type="match status" value="1"/>
</dbReference>
<protein>
    <recommendedName>
        <fullName evidence="8">tRNA(Ile)-lysidine synthase</fullName>
        <ecNumber evidence="8">6.3.4.19</ecNumber>
    </recommendedName>
    <alternativeName>
        <fullName evidence="8">tRNA(Ile)-2-lysyl-cytidine synthase</fullName>
    </alternativeName>
    <alternativeName>
        <fullName evidence="8">tRNA(Ile)-lysidine synthetase</fullName>
    </alternativeName>
</protein>
<comment type="function">
    <text evidence="8">Ligates lysine onto the cytidine present at position 34 of the AUA codon-specific tRNA(Ile) that contains the anticodon CAU, in an ATP-dependent manner. Cytidine is converted to lysidine, thus changing the amino acid specificity of the tRNA from methionine to isoleucine.</text>
</comment>
<dbReference type="AlphaFoldDB" id="A0A1Q9GWB8"/>
<evidence type="ECO:0000256" key="5">
    <source>
        <dbReference type="ARBA" id="ARBA00022741"/>
    </source>
</evidence>
<feature type="domain" description="Lysidine-tRNA(Ile) synthetase C-terminal" evidence="9">
    <location>
        <begin position="361"/>
        <end position="430"/>
    </location>
</feature>
<dbReference type="CDD" id="cd01992">
    <property type="entry name" value="TilS_N"/>
    <property type="match status" value="1"/>
</dbReference>
<dbReference type="Gene3D" id="1.20.59.20">
    <property type="match status" value="1"/>
</dbReference>
<accession>A0A1Q9GWB8</accession>
<dbReference type="EC" id="6.3.4.19" evidence="8"/>
<keyword evidence="3 8" id="KW-0436">Ligase</keyword>
<reference evidence="10 11" key="1">
    <citation type="submission" date="2016-09" db="EMBL/GenBank/DDBJ databases">
        <title>Photobacterium proteolyticum sp. nov. a protease producing bacterium isolated from ocean sediments of Laizhou Bay.</title>
        <authorList>
            <person name="Li Y."/>
        </authorList>
    </citation>
    <scope>NUCLEOTIDE SEQUENCE [LARGE SCALE GENOMIC DNA]</scope>
    <source>
        <strain evidence="10 11">13-12</strain>
    </source>
</reference>
<comment type="catalytic activity">
    <reaction evidence="7 8">
        <text>cytidine(34) in tRNA(Ile2) + L-lysine + ATP = lysidine(34) in tRNA(Ile2) + AMP + diphosphate + H(+)</text>
        <dbReference type="Rhea" id="RHEA:43744"/>
        <dbReference type="Rhea" id="RHEA-COMP:10625"/>
        <dbReference type="Rhea" id="RHEA-COMP:10670"/>
        <dbReference type="ChEBI" id="CHEBI:15378"/>
        <dbReference type="ChEBI" id="CHEBI:30616"/>
        <dbReference type="ChEBI" id="CHEBI:32551"/>
        <dbReference type="ChEBI" id="CHEBI:33019"/>
        <dbReference type="ChEBI" id="CHEBI:82748"/>
        <dbReference type="ChEBI" id="CHEBI:83665"/>
        <dbReference type="ChEBI" id="CHEBI:456215"/>
        <dbReference type="EC" id="6.3.4.19"/>
    </reaction>
</comment>
<dbReference type="Pfam" id="PF01171">
    <property type="entry name" value="ATP_bind_3"/>
    <property type="match status" value="1"/>
</dbReference>
<dbReference type="HAMAP" id="MF_01161">
    <property type="entry name" value="tRNA_Ile_lys_synt"/>
    <property type="match status" value="1"/>
</dbReference>
<name>A0A1Q9GWB8_9GAMM</name>
<keyword evidence="4 8" id="KW-0819">tRNA processing</keyword>
<dbReference type="RefSeq" id="WP_075762729.1">
    <property type="nucleotide sequence ID" value="NZ_MJIL01000050.1"/>
</dbReference>
<comment type="caution">
    <text evidence="10">The sequence shown here is derived from an EMBL/GenBank/DDBJ whole genome shotgun (WGS) entry which is preliminary data.</text>
</comment>
<evidence type="ECO:0000256" key="8">
    <source>
        <dbReference type="HAMAP-Rule" id="MF_01161"/>
    </source>
</evidence>
<evidence type="ECO:0000256" key="6">
    <source>
        <dbReference type="ARBA" id="ARBA00022840"/>
    </source>
</evidence>
<organism evidence="10 11">
    <name type="scientific">Photobacterium proteolyticum</name>
    <dbReference type="NCBI Taxonomy" id="1903952"/>
    <lineage>
        <taxon>Bacteria</taxon>
        <taxon>Pseudomonadati</taxon>
        <taxon>Pseudomonadota</taxon>
        <taxon>Gammaproteobacteria</taxon>
        <taxon>Vibrionales</taxon>
        <taxon>Vibrionaceae</taxon>
        <taxon>Photobacterium</taxon>
    </lineage>
</organism>
<dbReference type="OrthoDB" id="9807403at2"/>
<dbReference type="InterPro" id="IPR012795">
    <property type="entry name" value="tRNA_Ile_lys_synt_N"/>
</dbReference>
<evidence type="ECO:0000256" key="7">
    <source>
        <dbReference type="ARBA" id="ARBA00048539"/>
    </source>
</evidence>
<dbReference type="NCBIfam" id="TIGR02432">
    <property type="entry name" value="lysidine_TilS_N"/>
    <property type="match status" value="1"/>
</dbReference>
<keyword evidence="11" id="KW-1185">Reference proteome</keyword>
<dbReference type="NCBIfam" id="TIGR02433">
    <property type="entry name" value="lysidine_TilS_C"/>
    <property type="match status" value="1"/>
</dbReference>
<dbReference type="GO" id="GO:0006400">
    <property type="term" value="P:tRNA modification"/>
    <property type="evidence" value="ECO:0007669"/>
    <property type="project" value="UniProtKB-UniRule"/>
</dbReference>
<dbReference type="InterPro" id="IPR015262">
    <property type="entry name" value="tRNA_Ile_lys_synt_subst-bd"/>
</dbReference>
<dbReference type="InterPro" id="IPR012796">
    <property type="entry name" value="Lysidine-tRNA-synth_C"/>
</dbReference>
<evidence type="ECO:0000259" key="9">
    <source>
        <dbReference type="SMART" id="SM00977"/>
    </source>
</evidence>
<dbReference type="InterPro" id="IPR012094">
    <property type="entry name" value="tRNA_Ile_lys_synt"/>
</dbReference>
<dbReference type="Pfam" id="PF11734">
    <property type="entry name" value="TilS_C"/>
    <property type="match status" value="1"/>
</dbReference>
<evidence type="ECO:0000256" key="4">
    <source>
        <dbReference type="ARBA" id="ARBA00022694"/>
    </source>
</evidence>
<feature type="binding site" evidence="8">
    <location>
        <begin position="25"/>
        <end position="30"/>
    </location>
    <ligand>
        <name>ATP</name>
        <dbReference type="ChEBI" id="CHEBI:30616"/>
    </ligand>
</feature>
<dbReference type="InterPro" id="IPR014729">
    <property type="entry name" value="Rossmann-like_a/b/a_fold"/>
</dbReference>
<evidence type="ECO:0000256" key="1">
    <source>
        <dbReference type="ARBA" id="ARBA00004496"/>
    </source>
</evidence>